<evidence type="ECO:0000256" key="2">
    <source>
        <dbReference type="ARBA" id="ARBA00022801"/>
    </source>
</evidence>
<dbReference type="InterPro" id="IPR000026">
    <property type="entry name" value="N1-like"/>
</dbReference>
<dbReference type="Pfam" id="PF00545">
    <property type="entry name" value="Ribonuclease"/>
    <property type="match status" value="1"/>
</dbReference>
<evidence type="ECO:0000256" key="1">
    <source>
        <dbReference type="ARBA" id="ARBA00022722"/>
    </source>
</evidence>
<dbReference type="InterPro" id="IPR016191">
    <property type="entry name" value="Ribonuclease/ribotoxin"/>
</dbReference>
<dbReference type="EMBL" id="LN679130">
    <property type="protein sequence ID" value="CEL58502.1"/>
    <property type="molecule type" value="Genomic_DNA"/>
</dbReference>
<accession>A0A0B7FQS2</accession>
<dbReference type="AlphaFoldDB" id="A0A0B7FQS2"/>
<evidence type="ECO:0000313" key="3">
    <source>
        <dbReference type="EMBL" id="CEL58502.1"/>
    </source>
</evidence>
<protein>
    <submittedName>
        <fullName evidence="3">Uncharacterized protein</fullName>
    </submittedName>
</protein>
<keyword evidence="4" id="KW-1185">Reference proteome</keyword>
<dbReference type="Proteomes" id="UP000059188">
    <property type="component" value="Unassembled WGS sequence"/>
</dbReference>
<gene>
    <name evidence="3" type="ORF">RSOLAG1IB_08593</name>
</gene>
<dbReference type="SUPFAM" id="SSF53933">
    <property type="entry name" value="Microbial ribonucleases"/>
    <property type="match status" value="1"/>
</dbReference>
<dbReference type="GO" id="GO:0004521">
    <property type="term" value="F:RNA endonuclease activity"/>
    <property type="evidence" value="ECO:0007669"/>
    <property type="project" value="InterPro"/>
</dbReference>
<dbReference type="GO" id="GO:0003723">
    <property type="term" value="F:RNA binding"/>
    <property type="evidence" value="ECO:0007669"/>
    <property type="project" value="InterPro"/>
</dbReference>
<proteinExistence type="predicted"/>
<keyword evidence="2" id="KW-0378">Hydrolase</keyword>
<dbReference type="GO" id="GO:0016787">
    <property type="term" value="F:hydrolase activity"/>
    <property type="evidence" value="ECO:0007669"/>
    <property type="project" value="UniProtKB-KW"/>
</dbReference>
<evidence type="ECO:0000313" key="4">
    <source>
        <dbReference type="Proteomes" id="UP000059188"/>
    </source>
</evidence>
<reference evidence="3 4" key="1">
    <citation type="submission" date="2014-11" db="EMBL/GenBank/DDBJ databases">
        <authorList>
            <person name="Wibberg Daniel"/>
        </authorList>
    </citation>
    <scope>NUCLEOTIDE SEQUENCE [LARGE SCALE GENOMIC DNA]</scope>
    <source>
        <strain evidence="3">Rhizoctonia solani AG1-IB 7/3/14</strain>
    </source>
</reference>
<keyword evidence="1" id="KW-0540">Nuclease</keyword>
<sequence>MNAVNREPGQAIKDANAGRFTDQTYKVSSDNSTLSQEFDRDHVLVVIEDAVKAGIGNVKGLKKYFEKDGILNPSTGQYPHVFHNREEFEFKRYDRTTDGDLYEYPIIIVAHTKLYFRSVEPKTPMQTGAYRVIYTMNEDKSLGYLQGLVGHKDASSFDLCPQFHSRWNGKKINPKTSVT</sequence>
<name>A0A0B7FQS2_THACB</name>
<organism evidence="3 4">
    <name type="scientific">Thanatephorus cucumeris (strain AG1-IB / isolate 7/3/14)</name>
    <name type="common">Lettuce bottom rot fungus</name>
    <name type="synonym">Rhizoctonia solani</name>
    <dbReference type="NCBI Taxonomy" id="1108050"/>
    <lineage>
        <taxon>Eukaryota</taxon>
        <taxon>Fungi</taxon>
        <taxon>Dikarya</taxon>
        <taxon>Basidiomycota</taxon>
        <taxon>Agaricomycotina</taxon>
        <taxon>Agaricomycetes</taxon>
        <taxon>Cantharellales</taxon>
        <taxon>Ceratobasidiaceae</taxon>
        <taxon>Rhizoctonia</taxon>
        <taxon>Rhizoctonia solani AG-1</taxon>
    </lineage>
</organism>
<dbReference type="Gene3D" id="3.10.450.30">
    <property type="entry name" value="Microbial ribonucleases"/>
    <property type="match status" value="1"/>
</dbReference>